<dbReference type="EMBL" id="JANPWB010000014">
    <property type="protein sequence ID" value="KAJ1099142.1"/>
    <property type="molecule type" value="Genomic_DNA"/>
</dbReference>
<evidence type="ECO:0000256" key="1">
    <source>
        <dbReference type="SAM" id="MobiDB-lite"/>
    </source>
</evidence>
<evidence type="ECO:0000313" key="2">
    <source>
        <dbReference type="EMBL" id="KAJ1099142.1"/>
    </source>
</evidence>
<organism evidence="2 3">
    <name type="scientific">Pleurodeles waltl</name>
    <name type="common">Iberian ribbed newt</name>
    <dbReference type="NCBI Taxonomy" id="8319"/>
    <lineage>
        <taxon>Eukaryota</taxon>
        <taxon>Metazoa</taxon>
        <taxon>Chordata</taxon>
        <taxon>Craniata</taxon>
        <taxon>Vertebrata</taxon>
        <taxon>Euteleostomi</taxon>
        <taxon>Amphibia</taxon>
        <taxon>Batrachia</taxon>
        <taxon>Caudata</taxon>
        <taxon>Salamandroidea</taxon>
        <taxon>Salamandridae</taxon>
        <taxon>Pleurodelinae</taxon>
        <taxon>Pleurodeles</taxon>
    </lineage>
</organism>
<protein>
    <submittedName>
        <fullName evidence="2">Uncharacterized protein</fullName>
    </submittedName>
</protein>
<reference evidence="2" key="1">
    <citation type="journal article" date="2022" name="bioRxiv">
        <title>Sequencing and chromosome-scale assembly of the giantPleurodeles waltlgenome.</title>
        <authorList>
            <person name="Brown T."/>
            <person name="Elewa A."/>
            <person name="Iarovenko S."/>
            <person name="Subramanian E."/>
            <person name="Araus A.J."/>
            <person name="Petzold A."/>
            <person name="Susuki M."/>
            <person name="Suzuki K.-i.T."/>
            <person name="Hayashi T."/>
            <person name="Toyoda A."/>
            <person name="Oliveira C."/>
            <person name="Osipova E."/>
            <person name="Leigh N.D."/>
            <person name="Simon A."/>
            <person name="Yun M.H."/>
        </authorList>
    </citation>
    <scope>NUCLEOTIDE SEQUENCE</scope>
    <source>
        <strain evidence="2">20211129_DDA</strain>
        <tissue evidence="2">Liver</tissue>
    </source>
</reference>
<sequence>MGVSSPPGSASCEILLFSTQHPDVVQTANIDRGGSPGSDLKSGVFLQWWGGSPMGLWPARCNSSEPPGIWRPPALLPALPDSRVPLNRIGQRGYGGRGHVSCCIPTPLGGSSHLLSSLLSHLMPSFHHSTGGKGEWNRRSEQQASPGTTYNPGEAQGSTRPLRSFQPAWEKCSAASQSVQCSPAGWASRGHPRLLGPLPPLGPLLHSHRPLLPPSRGHWVSVREPHQLRTATNYIAARSSLRQPRDPPSPPAILGAGRSSQFSCLVEPRGPEHGSDIPGTSSSPPESRSAVGMGE</sequence>
<proteinExistence type="predicted"/>
<name>A0AAV7M6L4_PLEWA</name>
<keyword evidence="3" id="KW-1185">Reference proteome</keyword>
<dbReference type="AlphaFoldDB" id="A0AAV7M6L4"/>
<accession>A0AAV7M6L4</accession>
<feature type="region of interest" description="Disordered" evidence="1">
    <location>
        <begin position="129"/>
        <end position="161"/>
    </location>
</feature>
<evidence type="ECO:0000313" key="3">
    <source>
        <dbReference type="Proteomes" id="UP001066276"/>
    </source>
</evidence>
<comment type="caution">
    <text evidence="2">The sequence shown here is derived from an EMBL/GenBank/DDBJ whole genome shotgun (WGS) entry which is preliminary data.</text>
</comment>
<feature type="region of interest" description="Disordered" evidence="1">
    <location>
        <begin position="237"/>
        <end position="295"/>
    </location>
</feature>
<dbReference type="Proteomes" id="UP001066276">
    <property type="component" value="Chromosome 10"/>
</dbReference>
<gene>
    <name evidence="2" type="ORF">NDU88_004246</name>
</gene>
<feature type="compositionally biased region" description="Polar residues" evidence="1">
    <location>
        <begin position="142"/>
        <end position="161"/>
    </location>
</feature>